<keyword evidence="4" id="KW-0391">Immunity</keyword>
<dbReference type="SMART" id="SM00409">
    <property type="entry name" value="IG"/>
    <property type="match status" value="2"/>
</dbReference>
<dbReference type="CDD" id="cd00099">
    <property type="entry name" value="IgV"/>
    <property type="match status" value="2"/>
</dbReference>
<evidence type="ECO:0000256" key="3">
    <source>
        <dbReference type="ARBA" id="ARBA00022729"/>
    </source>
</evidence>
<evidence type="ECO:0000256" key="6">
    <source>
        <dbReference type="ARBA" id="ARBA00023157"/>
    </source>
</evidence>
<dbReference type="Ensembl" id="ENSLOCT00000013407.1">
    <property type="protein sequence ID" value="ENSLOCP00000013379.1"/>
    <property type="gene ID" value="ENSLOCG00000010913.1"/>
</dbReference>
<dbReference type="InterPro" id="IPR013106">
    <property type="entry name" value="Ig_V-set"/>
</dbReference>
<feature type="domain" description="Ig-like" evidence="10">
    <location>
        <begin position="25"/>
        <end position="128"/>
    </location>
</feature>
<name>W5MYC0_LEPOC</name>
<evidence type="ECO:0000259" key="10">
    <source>
        <dbReference type="PROSITE" id="PS50835"/>
    </source>
</evidence>
<evidence type="ECO:0000256" key="9">
    <source>
        <dbReference type="SAM" id="SignalP"/>
    </source>
</evidence>
<evidence type="ECO:0000313" key="11">
    <source>
        <dbReference type="Ensembl" id="ENSLOCP00000013379.1"/>
    </source>
</evidence>
<dbReference type="Gene3D" id="2.60.40.10">
    <property type="entry name" value="Immunoglobulins"/>
    <property type="match status" value="2"/>
</dbReference>
<feature type="transmembrane region" description="Helical" evidence="8">
    <location>
        <begin position="263"/>
        <end position="283"/>
    </location>
</feature>
<keyword evidence="2" id="KW-1003">Cell membrane</keyword>
<evidence type="ECO:0000256" key="5">
    <source>
        <dbReference type="ARBA" id="ARBA00023136"/>
    </source>
</evidence>
<keyword evidence="12" id="KW-1185">Reference proteome</keyword>
<keyword evidence="7" id="KW-0325">Glycoprotein</keyword>
<dbReference type="GO" id="GO:0009617">
    <property type="term" value="P:response to bacterium"/>
    <property type="evidence" value="ECO:0000318"/>
    <property type="project" value="GO_Central"/>
</dbReference>
<dbReference type="SUPFAM" id="SSF48726">
    <property type="entry name" value="Immunoglobulin"/>
    <property type="match status" value="2"/>
</dbReference>
<dbReference type="EMBL" id="AHAT01036093">
    <property type="status" value="NOT_ANNOTATED_CDS"/>
    <property type="molecule type" value="Genomic_DNA"/>
</dbReference>
<dbReference type="InterPro" id="IPR013783">
    <property type="entry name" value="Ig-like_fold"/>
</dbReference>
<protein>
    <recommendedName>
        <fullName evidence="10">Ig-like domain-containing protein</fullName>
    </recommendedName>
</protein>
<dbReference type="PROSITE" id="PS50835">
    <property type="entry name" value="IG_LIKE"/>
    <property type="match status" value="2"/>
</dbReference>
<dbReference type="InterPro" id="IPR003599">
    <property type="entry name" value="Ig_sub"/>
</dbReference>
<evidence type="ECO:0000256" key="4">
    <source>
        <dbReference type="ARBA" id="ARBA00022859"/>
    </source>
</evidence>
<dbReference type="SMART" id="SM00406">
    <property type="entry name" value="IGv"/>
    <property type="match status" value="1"/>
</dbReference>
<dbReference type="STRING" id="7918.ENSLOCP00000013379"/>
<dbReference type="Bgee" id="ENSLOCG00000010913">
    <property type="expression patterns" value="Expressed in heart"/>
</dbReference>
<reference evidence="12" key="1">
    <citation type="submission" date="2011-12" db="EMBL/GenBank/DDBJ databases">
        <title>The Draft Genome of Lepisosteus oculatus.</title>
        <authorList>
            <consortium name="The Broad Institute Genome Assembly &amp; Analysis Group"/>
            <consortium name="Computational R&amp;D Group"/>
            <consortium name="and Sequencing Platform"/>
            <person name="Di Palma F."/>
            <person name="Alfoldi J."/>
            <person name="Johnson J."/>
            <person name="Berlin A."/>
            <person name="Gnerre S."/>
            <person name="Jaffe D."/>
            <person name="MacCallum I."/>
            <person name="Young S."/>
            <person name="Walker B.J."/>
            <person name="Lander E.S."/>
            <person name="Lindblad-Toh K."/>
        </authorList>
    </citation>
    <scope>NUCLEOTIDE SEQUENCE [LARGE SCALE GENOMIC DNA]</scope>
</reference>
<feature type="domain" description="Ig-like" evidence="10">
    <location>
        <begin position="160"/>
        <end position="257"/>
    </location>
</feature>
<dbReference type="InterPro" id="IPR052051">
    <property type="entry name" value="TCR_complex_component"/>
</dbReference>
<evidence type="ECO:0000313" key="12">
    <source>
        <dbReference type="Proteomes" id="UP000018468"/>
    </source>
</evidence>
<dbReference type="InParanoid" id="W5MYC0"/>
<feature type="chain" id="PRO_5004869000" description="Ig-like domain-containing protein" evidence="9">
    <location>
        <begin position="25"/>
        <end position="350"/>
    </location>
</feature>
<dbReference type="InterPro" id="IPR007110">
    <property type="entry name" value="Ig-like_dom"/>
</dbReference>
<dbReference type="HOGENOM" id="CLU_055459_0_0_1"/>
<keyword evidence="8" id="KW-0812">Transmembrane</keyword>
<keyword evidence="6" id="KW-1015">Disulfide bond</keyword>
<keyword evidence="3 9" id="KW-0732">Signal</keyword>
<reference evidence="11" key="2">
    <citation type="submission" date="2025-08" db="UniProtKB">
        <authorList>
            <consortium name="Ensembl"/>
        </authorList>
    </citation>
    <scope>IDENTIFICATION</scope>
</reference>
<keyword evidence="5 8" id="KW-0472">Membrane</keyword>
<evidence type="ECO:0000256" key="2">
    <source>
        <dbReference type="ARBA" id="ARBA00022475"/>
    </source>
</evidence>
<dbReference type="GO" id="GO:0005886">
    <property type="term" value="C:plasma membrane"/>
    <property type="evidence" value="ECO:0007669"/>
    <property type="project" value="UniProtKB-SubCell"/>
</dbReference>
<organism evidence="11 12">
    <name type="scientific">Lepisosteus oculatus</name>
    <name type="common">Spotted gar</name>
    <dbReference type="NCBI Taxonomy" id="7918"/>
    <lineage>
        <taxon>Eukaryota</taxon>
        <taxon>Metazoa</taxon>
        <taxon>Chordata</taxon>
        <taxon>Craniata</taxon>
        <taxon>Vertebrata</taxon>
        <taxon>Euteleostomi</taxon>
        <taxon>Actinopterygii</taxon>
        <taxon>Neopterygii</taxon>
        <taxon>Holostei</taxon>
        <taxon>Semionotiformes</taxon>
        <taxon>Lepisosteidae</taxon>
        <taxon>Lepisosteus</taxon>
    </lineage>
</organism>
<dbReference type="Pfam" id="PF07686">
    <property type="entry name" value="V-set"/>
    <property type="match status" value="2"/>
</dbReference>
<dbReference type="GO" id="GO:0002376">
    <property type="term" value="P:immune system process"/>
    <property type="evidence" value="ECO:0007669"/>
    <property type="project" value="UniProtKB-KW"/>
</dbReference>
<evidence type="ECO:0000256" key="1">
    <source>
        <dbReference type="ARBA" id="ARBA00004236"/>
    </source>
</evidence>
<evidence type="ECO:0000256" key="8">
    <source>
        <dbReference type="SAM" id="Phobius"/>
    </source>
</evidence>
<sequence length="350" mass="39323">TTMKMIGLCVTLMLFNVSVNVTVSEEVSQTHGLLPKEPGNNVTLRCFFQEEKTVHVFWFKQHTVHKPQCIAMSLSQSKLTKLCDEFKDNPRFRAEKAKGRFHLTISSTQPSDTTTYYCAAIKKNSPVHFGNGTFLKIHDQFKKCWSVVQQFVSIPVQPRDNVTFQCTMYTDICPAQHDIHWFRNVLGESFPKIINTNGSKSDQCEKSSVAGIPTQSCVYNLTKKNLSHSDSGTYYCAVASCGGILFGNGTLLEITVSTYCVILLYYILYCLGFYSLIIIATTYKNKSIFFSGNIAQLNSNNDTTANVSCEQVEVADMLNYSALKFTNGKAKLGRKSRYIGNKAVYAEVRY</sequence>
<dbReference type="InterPro" id="IPR036179">
    <property type="entry name" value="Ig-like_dom_sf"/>
</dbReference>
<dbReference type="OMA" id="RNSYISW"/>
<comment type="subcellular location">
    <subcellularLocation>
        <location evidence="1">Cell membrane</location>
    </subcellularLocation>
</comment>
<dbReference type="PANTHER" id="PTHR19433">
    <property type="entry name" value="T-CELL RECEPTOR ALPHA CHAIN V REGION-RELATED"/>
    <property type="match status" value="1"/>
</dbReference>
<keyword evidence="8" id="KW-1133">Transmembrane helix</keyword>
<dbReference type="AlphaFoldDB" id="W5MYC0"/>
<feature type="signal peptide" evidence="9">
    <location>
        <begin position="1"/>
        <end position="24"/>
    </location>
</feature>
<evidence type="ECO:0000256" key="7">
    <source>
        <dbReference type="ARBA" id="ARBA00023180"/>
    </source>
</evidence>
<dbReference type="Proteomes" id="UP000018468">
    <property type="component" value="Linkage group LG14"/>
</dbReference>
<dbReference type="GeneTree" id="ENSGT00940000162676"/>
<proteinExistence type="predicted"/>
<dbReference type="PANTHER" id="PTHR19433:SF133">
    <property type="entry name" value="IMMUNE-TYPE RECEPTOR 5 PRECURSOR-RELATED"/>
    <property type="match status" value="1"/>
</dbReference>
<accession>W5MYC0</accession>
<reference evidence="11" key="3">
    <citation type="submission" date="2025-09" db="UniProtKB">
        <authorList>
            <consortium name="Ensembl"/>
        </authorList>
    </citation>
    <scope>IDENTIFICATION</scope>
</reference>